<reference evidence="1 2" key="1">
    <citation type="submission" date="2019-01" db="EMBL/GenBank/DDBJ databases">
        <title>PMF-metabolizing Aryl O-demethylase.</title>
        <authorList>
            <person name="Kim M."/>
        </authorList>
    </citation>
    <scope>NUCLEOTIDE SEQUENCE [LARGE SCALE GENOMIC DNA]</scope>
    <source>
        <strain evidence="1 2">PMF1</strain>
    </source>
</reference>
<dbReference type="KEGG" id="bpro:PMF13cell1_02071"/>
<dbReference type="AlphaFoldDB" id="A0A4P6LXK4"/>
<accession>A0A4P6LXK4</accession>
<name>A0A4P6LXK4_9FIRM</name>
<dbReference type="EMBL" id="CP035945">
    <property type="protein sequence ID" value="QBE96525.1"/>
    <property type="molecule type" value="Genomic_DNA"/>
</dbReference>
<sequence length="247" mass="29044">MEQKNVEYGWSMLLKFGTEENLKKLQSGQLYMKNLQYYVNLEKSTQDEDVGDKYDGQMMFNDVKISMFSYDTHEFIRQFHAPVASLDLGYLKCPVFCMFMIDYRNHISESLDNKTLKVRYEFTEEQVKKLPNFGESVLLIKNGNEFVKRVKQGLLAENIGFTRDIVQYYGSNNIENIKQVTSNNSRIAFWKREKYAYQQEYRFIAHTEVDDYLIVNIGDISDISNIVNTRDMLGTYLEISFAVTENK</sequence>
<dbReference type="Proteomes" id="UP000289794">
    <property type="component" value="Chromosome"/>
</dbReference>
<organism evidence="1 2">
    <name type="scientific">Blautia producta</name>
    <dbReference type="NCBI Taxonomy" id="33035"/>
    <lineage>
        <taxon>Bacteria</taxon>
        <taxon>Bacillati</taxon>
        <taxon>Bacillota</taxon>
        <taxon>Clostridia</taxon>
        <taxon>Lachnospirales</taxon>
        <taxon>Lachnospiraceae</taxon>
        <taxon>Blautia</taxon>
    </lineage>
</organism>
<protein>
    <submittedName>
        <fullName evidence="1">Uncharacterized protein</fullName>
    </submittedName>
</protein>
<evidence type="ECO:0000313" key="2">
    <source>
        <dbReference type="Proteomes" id="UP000289794"/>
    </source>
</evidence>
<gene>
    <name evidence="1" type="ORF">PMF13cell1_02071</name>
</gene>
<evidence type="ECO:0000313" key="1">
    <source>
        <dbReference type="EMBL" id="QBE96525.1"/>
    </source>
</evidence>
<dbReference type="RefSeq" id="WP_130180672.1">
    <property type="nucleotide sequence ID" value="NZ_CP035945.1"/>
</dbReference>
<proteinExistence type="predicted"/>